<evidence type="ECO:0000256" key="2">
    <source>
        <dbReference type="ARBA" id="ARBA00023125"/>
    </source>
</evidence>
<dbReference type="SUPFAM" id="SSF46689">
    <property type="entry name" value="Homeodomain-like"/>
    <property type="match status" value="1"/>
</dbReference>
<sequence length="214" mass="23077">MTSDPAQANRFDRRRAKTRAALVEAAQAFLAEGQTGVPIQKVTERADVGIGTFYNHFASKEELFEVAVREAVETYAVVLDSLADDTSDAAANFARSFRLTGRLQRVHPQTSRVLLAHADEISHSSSGIAARARRDIAAAHDAGQFTAADVDLAMVVVTGAMIELGRLLLDEPDRDAEATTDGVTRHVLRSLGMTHDEASTLCEQPLPDVPSLPI</sequence>
<dbReference type="Pfam" id="PF21306">
    <property type="entry name" value="TetR_C_40"/>
    <property type="match status" value="1"/>
</dbReference>
<dbReference type="PROSITE" id="PS50977">
    <property type="entry name" value="HTH_TETR_2"/>
    <property type="match status" value="1"/>
</dbReference>
<dbReference type="InterPro" id="IPR050109">
    <property type="entry name" value="HTH-type_TetR-like_transc_reg"/>
</dbReference>
<dbReference type="PANTHER" id="PTHR30055:SF234">
    <property type="entry name" value="HTH-TYPE TRANSCRIPTIONAL REGULATOR BETI"/>
    <property type="match status" value="1"/>
</dbReference>
<dbReference type="InterPro" id="IPR001647">
    <property type="entry name" value="HTH_TetR"/>
</dbReference>
<feature type="domain" description="HTH tetR-type" evidence="5">
    <location>
        <begin position="15"/>
        <end position="75"/>
    </location>
</feature>
<dbReference type="Pfam" id="PF00440">
    <property type="entry name" value="TetR_N"/>
    <property type="match status" value="1"/>
</dbReference>
<keyword evidence="2 4" id="KW-0238">DNA-binding</keyword>
<evidence type="ECO:0000313" key="7">
    <source>
        <dbReference type="Proteomes" id="UP001515100"/>
    </source>
</evidence>
<proteinExistence type="predicted"/>
<evidence type="ECO:0000259" key="5">
    <source>
        <dbReference type="PROSITE" id="PS50977"/>
    </source>
</evidence>
<dbReference type="InterPro" id="IPR049513">
    <property type="entry name" value="TetR_C_40"/>
</dbReference>
<evidence type="ECO:0000313" key="6">
    <source>
        <dbReference type="EMBL" id="KAA1378607.1"/>
    </source>
</evidence>
<organism evidence="6 7">
    <name type="scientific">Aeromicrobium fastidiosum</name>
    <dbReference type="NCBI Taxonomy" id="52699"/>
    <lineage>
        <taxon>Bacteria</taxon>
        <taxon>Bacillati</taxon>
        <taxon>Actinomycetota</taxon>
        <taxon>Actinomycetes</taxon>
        <taxon>Propionibacteriales</taxon>
        <taxon>Nocardioidaceae</taxon>
        <taxon>Aeromicrobium</taxon>
    </lineage>
</organism>
<dbReference type="GO" id="GO:0000976">
    <property type="term" value="F:transcription cis-regulatory region binding"/>
    <property type="evidence" value="ECO:0007669"/>
    <property type="project" value="TreeGrafter"/>
</dbReference>
<feature type="DNA-binding region" description="H-T-H motif" evidence="4">
    <location>
        <begin position="38"/>
        <end position="57"/>
    </location>
</feature>
<dbReference type="Gene3D" id="1.10.357.10">
    <property type="entry name" value="Tetracycline Repressor, domain 2"/>
    <property type="match status" value="1"/>
</dbReference>
<dbReference type="OrthoDB" id="3481545at2"/>
<keyword evidence="3" id="KW-0804">Transcription</keyword>
<accession>A0A641AQD2</accession>
<evidence type="ECO:0000256" key="1">
    <source>
        <dbReference type="ARBA" id="ARBA00023015"/>
    </source>
</evidence>
<evidence type="ECO:0000256" key="4">
    <source>
        <dbReference type="PROSITE-ProRule" id="PRU00335"/>
    </source>
</evidence>
<evidence type="ECO:0000256" key="3">
    <source>
        <dbReference type="ARBA" id="ARBA00023163"/>
    </source>
</evidence>
<name>A0A641AQD2_9ACTN</name>
<gene>
    <name evidence="6" type="ORF">ESP62_009705</name>
</gene>
<reference evidence="6" key="1">
    <citation type="submission" date="2019-09" db="EMBL/GenBank/DDBJ databases">
        <authorList>
            <person name="Li J."/>
        </authorList>
    </citation>
    <scope>NUCLEOTIDE SEQUENCE [LARGE SCALE GENOMIC DNA]</scope>
    <source>
        <strain evidence="6">NRBC 14897</strain>
    </source>
</reference>
<dbReference type="InterPro" id="IPR009057">
    <property type="entry name" value="Homeodomain-like_sf"/>
</dbReference>
<keyword evidence="7" id="KW-1185">Reference proteome</keyword>
<protein>
    <submittedName>
        <fullName evidence="6">TetR/AcrR family transcriptional regulator</fullName>
    </submittedName>
</protein>
<dbReference type="AlphaFoldDB" id="A0A641AQD2"/>
<dbReference type="GO" id="GO:0003700">
    <property type="term" value="F:DNA-binding transcription factor activity"/>
    <property type="evidence" value="ECO:0007669"/>
    <property type="project" value="TreeGrafter"/>
</dbReference>
<dbReference type="Proteomes" id="UP001515100">
    <property type="component" value="Unassembled WGS sequence"/>
</dbReference>
<dbReference type="EMBL" id="SDPP02000002">
    <property type="protein sequence ID" value="KAA1378607.1"/>
    <property type="molecule type" value="Genomic_DNA"/>
</dbReference>
<comment type="caution">
    <text evidence="6">The sequence shown here is derived from an EMBL/GenBank/DDBJ whole genome shotgun (WGS) entry which is preliminary data.</text>
</comment>
<keyword evidence="1" id="KW-0805">Transcription regulation</keyword>
<dbReference type="RefSeq" id="WP_129182327.1">
    <property type="nucleotide sequence ID" value="NZ_JAGIOG010000001.1"/>
</dbReference>
<dbReference type="PANTHER" id="PTHR30055">
    <property type="entry name" value="HTH-TYPE TRANSCRIPTIONAL REGULATOR RUTR"/>
    <property type="match status" value="1"/>
</dbReference>